<dbReference type="EMBL" id="JASAOG010000153">
    <property type="protein sequence ID" value="KAK0047312.1"/>
    <property type="molecule type" value="Genomic_DNA"/>
</dbReference>
<sequence>MRIDKNVWTYTTGGDAALAHRGHCWMSPLTSKVHCRSKPLHHSVWPERVWAPQGKQTVRRYHAPISNATLQHSCMSRQTRAMADDKYLLRPKLTTQNLSRNFIQRPEHRLKKCLSDKPISSGNKEQKPNRCPIKLQKPIGKENMEPDTSLVKSAVPKSNRKPLECCIISDNPREEVSFTDRINPFDSNNNEGQRSSSWDSKLSSDNLSLATTPPPSPTWNLKMLCTAVSPEIRRLQLEKENGFDESRSSTSASSLNNVTSVLSPSEENSHECFDFGSSQDSSFSFEMEVQSSRKDKSLGKLCDKFLQKYPEHPGILKIDICLDEVAKELAVERRRIYDIVNVLESVEIVSRAAKNKYTWHGKTNLPHTLVKLKVLAQEDKIAEQLTKIKEQEMAKELEDCSVESNRLTILATNQTTKKAEGKTYEIIPTVLRRKDKSLGIMSQKFLMLFLVSKPKTVNLELSAKILIGDSAMDNIEASKFKTKIRRLYDIANILTSLKLIKKIHVTEIRGRKPAFQYIGPDVDDVHEFEVCCNDGCHRPSSRHSLLDCVRNENVQSLMHGFRPIKPATVMSSLDVRNDLKLKITQQPGSDTQTGMTRHSSFDEFCKVVERERNLLIGSTSEPTSPVKKLDFEGIQENGPHKFAMPVTITKHLSFDDEVLKHQHPQRAVHSIPAKIIHKPQALPAQPKNNPLCAPTPGTKPTETIILSKSGEIKTVNTHGVPQQIPLSRSQFEQVLQSLKLAKPHAQRQITFNKPSENEIPRQTFLGKCLLQSPEYDMASLNETSPMHGTTFLNRTLKRNMVEINLPDNAKRLKLDSTEGLVPADKVSDLHASHDVKIGLRRLNSMPTNQSSSALASNRHMSQIIVHCVNRPQAAQRITLHMSNDQKDPSFVSTGTSTDPTADTSMDSLILTPGTSFTTPARTITSTPKKTPIPIRIIANPNLSAGSPMSLLKNPLNQSSLEESSFTLPLTPISQLQPGLPATSTPQGEKTAIVLPNGNLRKVLTTMPPSHSCASSPFKVVIPAPKQPGTFLLKVPASKLSKTASM</sequence>
<feature type="domain" description="E2F/DP family winged-helix DNA-binding" evidence="12">
    <location>
        <begin position="293"/>
        <end position="361"/>
    </location>
</feature>
<keyword evidence="14" id="KW-1185">Reference proteome</keyword>
<feature type="compositionally biased region" description="Low complexity" evidence="11">
    <location>
        <begin position="195"/>
        <end position="211"/>
    </location>
</feature>
<keyword evidence="3" id="KW-0678">Repressor</keyword>
<evidence type="ECO:0000256" key="7">
    <source>
        <dbReference type="ARBA" id="ARBA00023163"/>
    </source>
</evidence>
<feature type="compositionally biased region" description="Polar residues" evidence="11">
    <location>
        <begin position="185"/>
        <end position="194"/>
    </location>
</feature>
<evidence type="ECO:0000256" key="9">
    <source>
        <dbReference type="ARBA" id="ARBA00023306"/>
    </source>
</evidence>
<evidence type="ECO:0000256" key="5">
    <source>
        <dbReference type="ARBA" id="ARBA00023125"/>
    </source>
</evidence>
<evidence type="ECO:0000256" key="11">
    <source>
        <dbReference type="SAM" id="MobiDB-lite"/>
    </source>
</evidence>
<dbReference type="Proteomes" id="UP001233172">
    <property type="component" value="Unassembled WGS sequence"/>
</dbReference>
<keyword evidence="8 10" id="KW-0539">Nucleus</keyword>
<evidence type="ECO:0000256" key="3">
    <source>
        <dbReference type="ARBA" id="ARBA00022491"/>
    </source>
</evidence>
<evidence type="ECO:0000256" key="10">
    <source>
        <dbReference type="RuleBase" id="RU003796"/>
    </source>
</evidence>
<feature type="region of interest" description="Disordered" evidence="11">
    <location>
        <begin position="179"/>
        <end position="215"/>
    </location>
</feature>
<dbReference type="GO" id="GO:0000978">
    <property type="term" value="F:RNA polymerase II cis-regulatory region sequence-specific DNA binding"/>
    <property type="evidence" value="ECO:0007669"/>
    <property type="project" value="InterPro"/>
</dbReference>
<feature type="region of interest" description="Disordered" evidence="11">
    <location>
        <begin position="114"/>
        <end position="156"/>
    </location>
</feature>
<dbReference type="GO" id="GO:0090575">
    <property type="term" value="C:RNA polymerase II transcription regulator complex"/>
    <property type="evidence" value="ECO:0007669"/>
    <property type="project" value="TreeGrafter"/>
</dbReference>
<accession>A0AAD8F0K3</accession>
<feature type="region of interest" description="Disordered" evidence="11">
    <location>
        <begin position="881"/>
        <end position="927"/>
    </location>
</feature>
<feature type="compositionally biased region" description="Low complexity" evidence="11">
    <location>
        <begin position="248"/>
        <end position="263"/>
    </location>
</feature>
<dbReference type="FunFam" id="1.10.10.10:FF:000100">
    <property type="entry name" value="E2F transcription factor 8"/>
    <property type="match status" value="1"/>
</dbReference>
<dbReference type="InterPro" id="IPR036390">
    <property type="entry name" value="WH_DNA-bd_sf"/>
</dbReference>
<evidence type="ECO:0000256" key="8">
    <source>
        <dbReference type="ARBA" id="ARBA00023242"/>
    </source>
</evidence>
<evidence type="ECO:0000256" key="2">
    <source>
        <dbReference type="ARBA" id="ARBA00010940"/>
    </source>
</evidence>
<keyword evidence="5 10" id="KW-0238">DNA-binding</keyword>
<reference evidence="13" key="1">
    <citation type="journal article" date="2023" name="PLoS Negl. Trop. Dis.">
        <title>A genome sequence for Biomphalaria pfeifferi, the major vector snail for the human-infecting parasite Schistosoma mansoni.</title>
        <authorList>
            <person name="Bu L."/>
            <person name="Lu L."/>
            <person name="Laidemitt M.R."/>
            <person name="Zhang S.M."/>
            <person name="Mutuku M."/>
            <person name="Mkoji G."/>
            <person name="Steinauer M."/>
            <person name="Loker E.S."/>
        </authorList>
    </citation>
    <scope>NUCLEOTIDE SEQUENCE</scope>
    <source>
        <strain evidence="13">KasaAsao</strain>
    </source>
</reference>
<evidence type="ECO:0000313" key="14">
    <source>
        <dbReference type="Proteomes" id="UP001233172"/>
    </source>
</evidence>
<reference evidence="13" key="2">
    <citation type="submission" date="2023-04" db="EMBL/GenBank/DDBJ databases">
        <authorList>
            <person name="Bu L."/>
            <person name="Lu L."/>
            <person name="Laidemitt M.R."/>
            <person name="Zhang S.M."/>
            <person name="Mutuku M."/>
            <person name="Mkoji G."/>
            <person name="Steinauer M."/>
            <person name="Loker E.S."/>
        </authorList>
    </citation>
    <scope>NUCLEOTIDE SEQUENCE</scope>
    <source>
        <strain evidence="13">KasaAsao</strain>
        <tissue evidence="13">Whole Snail</tissue>
    </source>
</reference>
<evidence type="ECO:0000256" key="1">
    <source>
        <dbReference type="ARBA" id="ARBA00004123"/>
    </source>
</evidence>
<dbReference type="GO" id="GO:0045892">
    <property type="term" value="P:negative regulation of DNA-templated transcription"/>
    <property type="evidence" value="ECO:0007669"/>
    <property type="project" value="UniProtKB-ARBA"/>
</dbReference>
<dbReference type="SUPFAM" id="SSF46785">
    <property type="entry name" value="Winged helix' DNA-binding domain"/>
    <property type="match status" value="2"/>
</dbReference>
<feature type="region of interest" description="Disordered" evidence="11">
    <location>
        <begin position="241"/>
        <end position="263"/>
    </location>
</feature>
<comment type="caution">
    <text evidence="13">The sequence shown here is derived from an EMBL/GenBank/DDBJ whole genome shotgun (WGS) entry which is preliminary data.</text>
</comment>
<comment type="subcellular location">
    <subcellularLocation>
        <location evidence="1 10">Nucleus</location>
    </subcellularLocation>
</comment>
<dbReference type="InterPro" id="IPR036388">
    <property type="entry name" value="WH-like_DNA-bd_sf"/>
</dbReference>
<evidence type="ECO:0000256" key="6">
    <source>
        <dbReference type="ARBA" id="ARBA00023159"/>
    </source>
</evidence>
<keyword evidence="7 10" id="KW-0804">Transcription</keyword>
<evidence type="ECO:0000256" key="4">
    <source>
        <dbReference type="ARBA" id="ARBA00023015"/>
    </source>
</evidence>
<keyword evidence="6" id="KW-0010">Activator</keyword>
<organism evidence="13 14">
    <name type="scientific">Biomphalaria pfeifferi</name>
    <name type="common">Bloodfluke planorb</name>
    <name type="synonym">Freshwater snail</name>
    <dbReference type="NCBI Taxonomy" id="112525"/>
    <lineage>
        <taxon>Eukaryota</taxon>
        <taxon>Metazoa</taxon>
        <taxon>Spiralia</taxon>
        <taxon>Lophotrochozoa</taxon>
        <taxon>Mollusca</taxon>
        <taxon>Gastropoda</taxon>
        <taxon>Heterobranchia</taxon>
        <taxon>Euthyneura</taxon>
        <taxon>Panpulmonata</taxon>
        <taxon>Hygrophila</taxon>
        <taxon>Lymnaeoidea</taxon>
        <taxon>Planorbidae</taxon>
        <taxon>Biomphalaria</taxon>
    </lineage>
</organism>
<comment type="similarity">
    <text evidence="2 10">Belongs to the E2F/DP family.</text>
</comment>
<keyword evidence="4 10" id="KW-0805">Transcription regulation</keyword>
<dbReference type="PANTHER" id="PTHR12081">
    <property type="entry name" value="TRANSCRIPTION FACTOR E2F"/>
    <property type="match status" value="1"/>
</dbReference>
<dbReference type="GO" id="GO:0000981">
    <property type="term" value="F:DNA-binding transcription factor activity, RNA polymerase II-specific"/>
    <property type="evidence" value="ECO:0007669"/>
    <property type="project" value="TreeGrafter"/>
</dbReference>
<dbReference type="Pfam" id="PF02319">
    <property type="entry name" value="WHD_E2F_TDP"/>
    <property type="match status" value="2"/>
</dbReference>
<dbReference type="FunFam" id="1.10.10.10:FF:000073">
    <property type="entry name" value="E2F transcription factor 8"/>
    <property type="match status" value="1"/>
</dbReference>
<name>A0AAD8F0K3_BIOPF</name>
<dbReference type="Gene3D" id="1.10.10.10">
    <property type="entry name" value="Winged helix-like DNA-binding domain superfamily/Winged helix DNA-binding domain"/>
    <property type="match status" value="2"/>
</dbReference>
<proteinExistence type="inferred from homology"/>
<protein>
    <submittedName>
        <fullName evidence="13">Transcription factor E2F8</fullName>
    </submittedName>
</protein>
<feature type="compositionally biased region" description="Polar residues" evidence="11">
    <location>
        <begin position="890"/>
        <end position="920"/>
    </location>
</feature>
<keyword evidence="9" id="KW-0131">Cell cycle</keyword>
<evidence type="ECO:0000259" key="12">
    <source>
        <dbReference type="SMART" id="SM01372"/>
    </source>
</evidence>
<dbReference type="SMART" id="SM01372">
    <property type="entry name" value="E2F_TDP"/>
    <property type="match status" value="2"/>
</dbReference>
<dbReference type="InterPro" id="IPR015633">
    <property type="entry name" value="E2F"/>
</dbReference>
<dbReference type="AlphaFoldDB" id="A0AAD8F0K3"/>
<dbReference type="PANTHER" id="PTHR12081:SF7">
    <property type="entry name" value="TRANSCRIPTION FACTOR EFL-3"/>
    <property type="match status" value="1"/>
</dbReference>
<evidence type="ECO:0000313" key="13">
    <source>
        <dbReference type="EMBL" id="KAK0047312.1"/>
    </source>
</evidence>
<feature type="domain" description="E2F/DP family winged-helix DNA-binding" evidence="12">
    <location>
        <begin position="433"/>
        <end position="519"/>
    </location>
</feature>
<gene>
    <name evidence="13" type="ORF">Bpfe_023296</name>
</gene>
<dbReference type="InterPro" id="IPR003316">
    <property type="entry name" value="E2F_WHTH_DNA-bd_dom"/>
</dbReference>